<dbReference type="SUPFAM" id="SSF54913">
    <property type="entry name" value="GlnB-like"/>
    <property type="match status" value="1"/>
</dbReference>
<dbReference type="InterPro" id="IPR029020">
    <property type="entry name" value="Ammonium/urea_transptr"/>
</dbReference>
<evidence type="ECO:0000256" key="8">
    <source>
        <dbReference type="RuleBase" id="RU003936"/>
    </source>
</evidence>
<dbReference type="SMART" id="SM00938">
    <property type="entry name" value="P-II"/>
    <property type="match status" value="1"/>
</dbReference>
<dbReference type="InParanoid" id="A0A0J6ZRU4"/>
<dbReference type="GO" id="GO:0030234">
    <property type="term" value="F:enzyme regulator activity"/>
    <property type="evidence" value="ECO:0007669"/>
    <property type="project" value="InterPro"/>
</dbReference>
<dbReference type="EMBL" id="LEKT01000003">
    <property type="protein sequence ID" value="KMO87676.1"/>
    <property type="molecule type" value="Genomic_DNA"/>
</dbReference>
<feature type="transmembrane region" description="Helical" evidence="9">
    <location>
        <begin position="94"/>
        <end position="113"/>
    </location>
</feature>
<dbReference type="PATRIC" id="fig|1122219.3.peg.1102"/>
<accession>A0A0J6ZRU4</accession>
<keyword evidence="6 9" id="KW-0472">Membrane</keyword>
<evidence type="ECO:0000313" key="12">
    <source>
        <dbReference type="Proteomes" id="UP000036503"/>
    </source>
</evidence>
<keyword evidence="5 9" id="KW-1133">Transmembrane helix</keyword>
<evidence type="ECO:0000256" key="2">
    <source>
        <dbReference type="ARBA" id="ARBA00005887"/>
    </source>
</evidence>
<feature type="transmembrane region" description="Helical" evidence="9">
    <location>
        <begin position="197"/>
        <end position="221"/>
    </location>
</feature>
<dbReference type="InterPro" id="IPR015867">
    <property type="entry name" value="N-reg_PII/ATP_PRibTrfase_C"/>
</dbReference>
<dbReference type="Proteomes" id="UP000036503">
    <property type="component" value="Unassembled WGS sequence"/>
</dbReference>
<dbReference type="GO" id="GO:0006808">
    <property type="term" value="P:regulation of nitrogen utilization"/>
    <property type="evidence" value="ECO:0007669"/>
    <property type="project" value="InterPro"/>
</dbReference>
<dbReference type="PROSITE" id="PS51343">
    <property type="entry name" value="PII_GLNB_DOM"/>
    <property type="match status" value="1"/>
</dbReference>
<name>A0A0J6ZRU4_9FIRM</name>
<protein>
    <recommendedName>
        <fullName evidence="10">Ammonium transporter AmtB-like domain-containing protein</fullName>
    </recommendedName>
</protein>
<evidence type="ECO:0000256" key="9">
    <source>
        <dbReference type="SAM" id="Phobius"/>
    </source>
</evidence>
<keyword evidence="12" id="KW-1185">Reference proteome</keyword>
<dbReference type="STRING" id="39029.BSR42_01180"/>
<dbReference type="PANTHER" id="PTHR11730">
    <property type="entry name" value="AMMONIUM TRANSPORTER"/>
    <property type="match status" value="1"/>
</dbReference>
<comment type="caution">
    <text evidence="11">The sequence shown here is derived from an EMBL/GenBank/DDBJ whole genome shotgun (WGS) entry which is preliminary data.</text>
</comment>
<dbReference type="SUPFAM" id="SSF111352">
    <property type="entry name" value="Ammonium transporter"/>
    <property type="match status" value="1"/>
</dbReference>
<dbReference type="PROSITE" id="PS00638">
    <property type="entry name" value="PII_GLNB_CTER"/>
    <property type="match status" value="1"/>
</dbReference>
<evidence type="ECO:0000256" key="3">
    <source>
        <dbReference type="ARBA" id="ARBA00022448"/>
    </source>
</evidence>
<keyword evidence="7" id="KW-0924">Ammonia transport</keyword>
<keyword evidence="3" id="KW-0813">Transport</keyword>
<feature type="transmembrane region" description="Helical" evidence="9">
    <location>
        <begin position="347"/>
        <end position="372"/>
    </location>
</feature>
<feature type="transmembrane region" description="Helical" evidence="9">
    <location>
        <begin position="282"/>
        <end position="303"/>
    </location>
</feature>
<dbReference type="Pfam" id="PF00543">
    <property type="entry name" value="P-II"/>
    <property type="match status" value="1"/>
</dbReference>
<dbReference type="Gene3D" id="3.30.70.120">
    <property type="match status" value="1"/>
</dbReference>
<feature type="transmembrane region" description="Helical" evidence="9">
    <location>
        <begin position="156"/>
        <end position="176"/>
    </location>
</feature>
<proteinExistence type="inferred from homology"/>
<organism evidence="11 12">
    <name type="scientific">Megasphaera cerevisiae DSM 20462</name>
    <dbReference type="NCBI Taxonomy" id="1122219"/>
    <lineage>
        <taxon>Bacteria</taxon>
        <taxon>Bacillati</taxon>
        <taxon>Bacillota</taxon>
        <taxon>Negativicutes</taxon>
        <taxon>Veillonellales</taxon>
        <taxon>Veillonellaceae</taxon>
        <taxon>Megasphaera</taxon>
    </lineage>
</organism>
<dbReference type="GO" id="GO:0016020">
    <property type="term" value="C:membrane"/>
    <property type="evidence" value="ECO:0007669"/>
    <property type="project" value="UniProtKB-SubCell"/>
</dbReference>
<comment type="similarity">
    <text evidence="8">Belongs to the P(II) protein family.</text>
</comment>
<feature type="transmembrane region" description="Helical" evidence="9">
    <location>
        <begin position="259"/>
        <end position="276"/>
    </location>
</feature>
<feature type="transmembrane region" description="Helical" evidence="9">
    <location>
        <begin position="315"/>
        <end position="335"/>
    </location>
</feature>
<evidence type="ECO:0000256" key="5">
    <source>
        <dbReference type="ARBA" id="ARBA00022989"/>
    </source>
</evidence>
<dbReference type="GO" id="GO:0097272">
    <property type="term" value="P:ammonium homeostasis"/>
    <property type="evidence" value="ECO:0007669"/>
    <property type="project" value="TreeGrafter"/>
</dbReference>
<evidence type="ECO:0000256" key="1">
    <source>
        <dbReference type="ARBA" id="ARBA00004141"/>
    </source>
</evidence>
<dbReference type="GO" id="GO:0008519">
    <property type="term" value="F:ammonium channel activity"/>
    <property type="evidence" value="ECO:0007669"/>
    <property type="project" value="InterPro"/>
</dbReference>
<feature type="transmembrane region" description="Helical" evidence="9">
    <location>
        <begin position="12"/>
        <end position="33"/>
    </location>
</feature>
<evidence type="ECO:0000313" key="11">
    <source>
        <dbReference type="EMBL" id="KMO87676.1"/>
    </source>
</evidence>
<feature type="transmembrane region" description="Helical" evidence="9">
    <location>
        <begin position="45"/>
        <end position="65"/>
    </location>
</feature>
<dbReference type="Gene3D" id="1.10.3430.10">
    <property type="entry name" value="Ammonium transporter AmtB like domains"/>
    <property type="match status" value="1"/>
</dbReference>
<dbReference type="Pfam" id="PF00909">
    <property type="entry name" value="Ammonium_transp"/>
    <property type="match status" value="1"/>
</dbReference>
<dbReference type="PANTHER" id="PTHR11730:SF6">
    <property type="entry name" value="AMMONIUM TRANSPORTER"/>
    <property type="match status" value="1"/>
</dbReference>
<dbReference type="AlphaFoldDB" id="A0A0J6ZRU4"/>
<feature type="transmembrane region" description="Helical" evidence="9">
    <location>
        <begin position="233"/>
        <end position="252"/>
    </location>
</feature>
<feature type="transmembrane region" description="Helical" evidence="9">
    <location>
        <begin position="120"/>
        <end position="141"/>
    </location>
</feature>
<dbReference type="PRINTS" id="PR00340">
    <property type="entry name" value="PIIGLNB"/>
</dbReference>
<evidence type="ECO:0000256" key="6">
    <source>
        <dbReference type="ARBA" id="ARBA00023136"/>
    </source>
</evidence>
<comment type="similarity">
    <text evidence="2">Belongs to the ammonia transporter channel (TC 1.A.11.2) family.</text>
</comment>
<dbReference type="InterPro" id="IPR017918">
    <property type="entry name" value="N-reg_PII_CS"/>
</dbReference>
<keyword evidence="4 9" id="KW-0812">Transmembrane</keyword>
<dbReference type="InterPro" id="IPR011322">
    <property type="entry name" value="N-reg_PII-like_a/b"/>
</dbReference>
<gene>
    <name evidence="11" type="ORF">AB840_01505</name>
</gene>
<feature type="domain" description="Ammonium transporter AmtB-like" evidence="10">
    <location>
        <begin position="10"/>
        <end position="397"/>
    </location>
</feature>
<sequence>MIYPTAEFSWLIVAAFLAFIIQPGVAMVESGLSRSKNAADMMIRVYTNFGIIIILFWFLGFSVLFGRDITGLFGIPDIGASALTQGHVSRFDAVLFQTMLCAAAIASFFGALAERTKFSVFCLCSVCMSLVIYPIVGHWVWGTGGWLAALGFHDFAGGAVLHVLSGTAAFIGCKMVGPRIGKYNLDGIVNAIRGHNLAVSIQGLFLLWLGWLGVACGSFVLRHAEVSLGFVLQNLQLAVAASIVTTLLVTWGRYGKPDVSMIINGGIAGIAAVSSGCDVISPAGAVCIGVLTGIVIVFSIEFVDKKMRADDPTGAISTHGICGALGCVLTGVFSLQNGLAAGSSMLIMTQIMGIVSIVVCVAVLCAVMFYGIDKVTGLRVSQVEELAGLDFWEHGLAEVYSQGAPVLDPLADTALPDDRVPTLQGMKLGRKSEENSAVSVEEAVMVEHRPAQLKAGHKLTQITIITSELRFEALKNALEKIGITGMTVTRVLGFGIQKGHVDMYRGAQVKSRLLPKVKVELIVSAISPQVIVNVAKKILYTGRYGDGKVFIYDVENVVKIRTSEEGYDALQDYTI</sequence>
<evidence type="ECO:0000256" key="4">
    <source>
        <dbReference type="ARBA" id="ARBA00022692"/>
    </source>
</evidence>
<comment type="subcellular location">
    <subcellularLocation>
        <location evidence="1">Membrane</location>
        <topology evidence="1">Multi-pass membrane protein</topology>
    </subcellularLocation>
</comment>
<dbReference type="InterPro" id="IPR002187">
    <property type="entry name" value="N-reg_PII"/>
</dbReference>
<evidence type="ECO:0000259" key="10">
    <source>
        <dbReference type="Pfam" id="PF00909"/>
    </source>
</evidence>
<evidence type="ECO:0000256" key="7">
    <source>
        <dbReference type="ARBA" id="ARBA00023177"/>
    </source>
</evidence>
<reference evidence="11 12" key="1">
    <citation type="submission" date="2015-06" db="EMBL/GenBank/DDBJ databases">
        <title>Draft genome sequence of beer spoilage bacterium Megasphaera cerevisiae type strain 20462.</title>
        <authorList>
            <person name="Kutumbaka K."/>
            <person name="Pasmowitz J."/>
            <person name="Mategko J."/>
            <person name="Reyes D."/>
            <person name="Friedrich A."/>
            <person name="Han S."/>
            <person name="Martens-Habbena W."/>
            <person name="Neal-McKinney J."/>
            <person name="Janagama H.K."/>
            <person name="Nadala C."/>
            <person name="Samadpour M."/>
        </authorList>
    </citation>
    <scope>NUCLEOTIDE SEQUENCE [LARGE SCALE GENOMIC DNA]</scope>
    <source>
        <strain evidence="11 12">DSM 20462</strain>
    </source>
</reference>
<dbReference type="InterPro" id="IPR024041">
    <property type="entry name" value="NH4_transpt_AmtB-like_dom"/>
</dbReference>